<reference evidence="6 7" key="1">
    <citation type="submission" date="2012-05" db="EMBL/GenBank/DDBJ databases">
        <title>Recombination and specialization in a pathogen metapopulation.</title>
        <authorList>
            <person name="Gardiner A."/>
            <person name="Kemen E."/>
            <person name="Schultz-Larsen T."/>
            <person name="MacLean D."/>
            <person name="Van Oosterhout C."/>
            <person name="Jones J.D.G."/>
        </authorList>
    </citation>
    <scope>NUCLEOTIDE SEQUENCE [LARGE SCALE GENOMIC DNA]</scope>
    <source>
        <strain evidence="6 7">Ac Nc2</strain>
    </source>
</reference>
<evidence type="ECO:0000259" key="5">
    <source>
        <dbReference type="PROSITE" id="PS50178"/>
    </source>
</evidence>
<keyword evidence="1" id="KW-0479">Metal-binding</keyword>
<keyword evidence="3" id="KW-0862">Zinc</keyword>
<dbReference type="SMART" id="SM00064">
    <property type="entry name" value="FYVE"/>
    <property type="match status" value="1"/>
</dbReference>
<dbReference type="InterPro" id="IPR000306">
    <property type="entry name" value="Znf_FYVE"/>
</dbReference>
<keyword evidence="7" id="KW-1185">Reference proteome</keyword>
<evidence type="ECO:0000313" key="7">
    <source>
        <dbReference type="Proteomes" id="UP000053237"/>
    </source>
</evidence>
<evidence type="ECO:0000256" key="2">
    <source>
        <dbReference type="ARBA" id="ARBA00022771"/>
    </source>
</evidence>
<dbReference type="PANTHER" id="PTHR13510:SF44">
    <property type="entry name" value="RABENOSYN-5"/>
    <property type="match status" value="1"/>
</dbReference>
<dbReference type="InterPro" id="IPR011011">
    <property type="entry name" value="Znf_FYVE_PHD"/>
</dbReference>
<name>A0A024GFM6_9STRA</name>
<keyword evidence="2 4" id="KW-0863">Zinc-finger</keyword>
<comment type="caution">
    <text evidence="6">The sequence shown here is derived from an EMBL/GenBank/DDBJ whole genome shotgun (WGS) entry which is preliminary data.</text>
</comment>
<dbReference type="InterPro" id="IPR052727">
    <property type="entry name" value="Rab4/Rab5_effector"/>
</dbReference>
<sequence length="382" mass="44575">MSPEIPTRLFRLDDTLPPDRCIEYIGTAHNIIEQVMALANTVTSKWRYVRKKKNVRLFRPSSKTTPFEMRSRKWVHLSGLSEYHGSVEDAIAICAVDDDAVFRAFMKRINPQILHAVTLATIIPRADATPYRYIGLRWFVLGIQSQATADRDFCCIDVQDKVIDQDGNECYVRILRSIHVAECPSVENLYGFVRGKVLSAYIYRVKKNEPNVVRMHHILCVDYKEPMDSSLAQLTAESDLWFSVYQMKRFVSQRQQYPIHLIDPTLWIPNYERSECAICYRLFNCFRYRHHCRCCGEVICSKCSVFQGIKLPALVNGRVLLRHKQKQFRICLVCTVQAKRHEKANRELEMHERVFFNQSCYRSRCSRKDQLGFSYVSTCSSL</sequence>
<dbReference type="InterPro" id="IPR013083">
    <property type="entry name" value="Znf_RING/FYVE/PHD"/>
</dbReference>
<dbReference type="Gene3D" id="3.30.40.10">
    <property type="entry name" value="Zinc/RING finger domain, C3HC4 (zinc finger)"/>
    <property type="match status" value="1"/>
</dbReference>
<evidence type="ECO:0000256" key="3">
    <source>
        <dbReference type="ARBA" id="ARBA00022833"/>
    </source>
</evidence>
<proteinExistence type="predicted"/>
<evidence type="ECO:0000256" key="1">
    <source>
        <dbReference type="ARBA" id="ARBA00022723"/>
    </source>
</evidence>
<accession>A0A024GFM6</accession>
<dbReference type="EMBL" id="CAIX01000090">
    <property type="protein sequence ID" value="CCI45142.1"/>
    <property type="molecule type" value="Genomic_DNA"/>
</dbReference>
<dbReference type="STRING" id="65357.A0A024GFM6"/>
<feature type="domain" description="FYVE-type" evidence="5">
    <location>
        <begin position="270"/>
        <end position="339"/>
    </location>
</feature>
<dbReference type="Gene3D" id="3.30.530.20">
    <property type="match status" value="1"/>
</dbReference>
<organism evidence="6 7">
    <name type="scientific">Albugo candida</name>
    <dbReference type="NCBI Taxonomy" id="65357"/>
    <lineage>
        <taxon>Eukaryota</taxon>
        <taxon>Sar</taxon>
        <taxon>Stramenopiles</taxon>
        <taxon>Oomycota</taxon>
        <taxon>Peronosporomycetes</taxon>
        <taxon>Albuginales</taxon>
        <taxon>Albuginaceae</taxon>
        <taxon>Albugo</taxon>
    </lineage>
</organism>
<dbReference type="InParanoid" id="A0A024GFM6"/>
<dbReference type="AlphaFoldDB" id="A0A024GFM6"/>
<protein>
    <recommendedName>
        <fullName evidence="5">FYVE-type domain-containing protein</fullName>
    </recommendedName>
</protein>
<dbReference type="SUPFAM" id="SSF57903">
    <property type="entry name" value="FYVE/PHD zinc finger"/>
    <property type="match status" value="1"/>
</dbReference>
<dbReference type="InterPro" id="IPR017455">
    <property type="entry name" value="Znf_FYVE-rel"/>
</dbReference>
<gene>
    <name evidence="6" type="ORF">BN9_060150</name>
</gene>
<dbReference type="PANTHER" id="PTHR13510">
    <property type="entry name" value="FYVE-FINGER-CONTAINING RAB5 EFFECTOR PROTEIN RABENOSYN-5-RELATED"/>
    <property type="match status" value="1"/>
</dbReference>
<dbReference type="GO" id="GO:0008270">
    <property type="term" value="F:zinc ion binding"/>
    <property type="evidence" value="ECO:0007669"/>
    <property type="project" value="UniProtKB-KW"/>
</dbReference>
<dbReference type="PROSITE" id="PS50178">
    <property type="entry name" value="ZF_FYVE"/>
    <property type="match status" value="1"/>
</dbReference>
<dbReference type="InterPro" id="IPR023393">
    <property type="entry name" value="START-like_dom_sf"/>
</dbReference>
<dbReference type="OrthoDB" id="70570at2759"/>
<dbReference type="SUPFAM" id="SSF55961">
    <property type="entry name" value="Bet v1-like"/>
    <property type="match status" value="1"/>
</dbReference>
<evidence type="ECO:0000256" key="4">
    <source>
        <dbReference type="PROSITE-ProRule" id="PRU00091"/>
    </source>
</evidence>
<dbReference type="Proteomes" id="UP000053237">
    <property type="component" value="Unassembled WGS sequence"/>
</dbReference>
<dbReference type="Pfam" id="PF01363">
    <property type="entry name" value="FYVE"/>
    <property type="match status" value="1"/>
</dbReference>
<evidence type="ECO:0000313" key="6">
    <source>
        <dbReference type="EMBL" id="CCI45142.1"/>
    </source>
</evidence>